<name>A0ABZ0WUM1_9BURK</name>
<dbReference type="CDD" id="cd00211">
    <property type="entry name" value="PTS_IIA_fru"/>
    <property type="match status" value="1"/>
</dbReference>
<dbReference type="InterPro" id="IPR016152">
    <property type="entry name" value="PTrfase/Anion_transptr"/>
</dbReference>
<evidence type="ECO:0000259" key="1">
    <source>
        <dbReference type="PROSITE" id="PS51094"/>
    </source>
</evidence>
<reference evidence="2 3" key="1">
    <citation type="submission" date="2023-12" db="EMBL/GenBank/DDBJ databases">
        <title>Genome sequencing and assembly of bacterial species from a model synthetic community.</title>
        <authorList>
            <person name="Hogle S.L."/>
        </authorList>
    </citation>
    <scope>NUCLEOTIDE SEQUENCE [LARGE SCALE GENOMIC DNA]</scope>
    <source>
        <strain evidence="2 3">HAMBI 2494</strain>
    </source>
</reference>
<feature type="domain" description="PTS EIIA type-2" evidence="1">
    <location>
        <begin position="26"/>
        <end position="169"/>
    </location>
</feature>
<gene>
    <name evidence="2" type="primary">ptsN</name>
    <name evidence="2" type="ORF">U0042_21030</name>
</gene>
<accession>A0ABZ0WUM1</accession>
<sequence length="171" mass="18824">MEYPSPAAASSIQATFSPANMNRLAKILPLENVVVGLSVTSKKRVFEQAGLIFENQNGIARSTVTDNLFARERLGSTGLGEGVAIPHGRIKGLKQPLAAFVRLAAPIPFEAPDGQPVSLLIFLLVPEQATQQHLEILSEIAQLLSDRETRERLHTEEDREALHRLLTQWQP</sequence>
<organism evidence="2 3">
    <name type="scientific">Paraburkholderia kururiensis</name>
    <dbReference type="NCBI Taxonomy" id="984307"/>
    <lineage>
        <taxon>Bacteria</taxon>
        <taxon>Pseudomonadati</taxon>
        <taxon>Pseudomonadota</taxon>
        <taxon>Betaproteobacteria</taxon>
        <taxon>Burkholderiales</taxon>
        <taxon>Burkholderiaceae</taxon>
        <taxon>Paraburkholderia</taxon>
    </lineage>
</organism>
<dbReference type="PROSITE" id="PS51094">
    <property type="entry name" value="PTS_EIIA_TYPE_2"/>
    <property type="match status" value="1"/>
</dbReference>
<protein>
    <submittedName>
        <fullName evidence="2">PTS IIA-like nitrogen regulatory protein PtsN</fullName>
    </submittedName>
</protein>
<dbReference type="SUPFAM" id="SSF55804">
    <property type="entry name" value="Phoshotransferase/anion transport protein"/>
    <property type="match status" value="1"/>
</dbReference>
<dbReference type="PANTHER" id="PTHR47738:SF1">
    <property type="entry name" value="NITROGEN REGULATORY PROTEIN"/>
    <property type="match status" value="1"/>
</dbReference>
<proteinExistence type="predicted"/>
<keyword evidence="3" id="KW-1185">Reference proteome</keyword>
<dbReference type="EMBL" id="CP139965">
    <property type="protein sequence ID" value="WQD81102.1"/>
    <property type="molecule type" value="Genomic_DNA"/>
</dbReference>
<dbReference type="Proteomes" id="UP001325479">
    <property type="component" value="Chromosome"/>
</dbReference>
<dbReference type="InterPro" id="IPR051541">
    <property type="entry name" value="PTS_SugarTrans_NitroReg"/>
</dbReference>
<dbReference type="InterPro" id="IPR002178">
    <property type="entry name" value="PTS_EIIA_type-2_dom"/>
</dbReference>
<dbReference type="PANTHER" id="PTHR47738">
    <property type="entry name" value="PTS SYSTEM FRUCTOSE-LIKE EIIA COMPONENT-RELATED"/>
    <property type="match status" value="1"/>
</dbReference>
<dbReference type="InterPro" id="IPR006320">
    <property type="entry name" value="PTS_Nitro_regul"/>
</dbReference>
<dbReference type="NCBIfam" id="TIGR01419">
    <property type="entry name" value="nitro_reg_IIA"/>
    <property type="match status" value="1"/>
</dbReference>
<evidence type="ECO:0000313" key="2">
    <source>
        <dbReference type="EMBL" id="WQD81102.1"/>
    </source>
</evidence>
<evidence type="ECO:0000313" key="3">
    <source>
        <dbReference type="Proteomes" id="UP001325479"/>
    </source>
</evidence>
<dbReference type="PROSITE" id="PS00372">
    <property type="entry name" value="PTS_EIIA_TYPE_2_HIS"/>
    <property type="match status" value="1"/>
</dbReference>
<dbReference type="RefSeq" id="WP_017772651.1">
    <property type="nucleotide sequence ID" value="NZ_CP139965.1"/>
</dbReference>
<dbReference type="Gene3D" id="3.40.930.10">
    <property type="entry name" value="Mannitol-specific EII, Chain A"/>
    <property type="match status" value="1"/>
</dbReference>
<dbReference type="Pfam" id="PF00359">
    <property type="entry name" value="PTS_EIIA_2"/>
    <property type="match status" value="1"/>
</dbReference>